<keyword evidence="3" id="KW-1185">Reference proteome</keyword>
<keyword evidence="1" id="KW-1133">Transmembrane helix</keyword>
<dbReference type="HOGENOM" id="CLU_3160567_0_0_1"/>
<proteinExistence type="predicted"/>
<dbReference type="EMBL" id="CAEY01000815">
    <property type="status" value="NOT_ANNOTATED_CDS"/>
    <property type="molecule type" value="Genomic_DNA"/>
</dbReference>
<reference evidence="3" key="1">
    <citation type="submission" date="2011-08" db="EMBL/GenBank/DDBJ databases">
        <authorList>
            <person name="Rombauts S."/>
        </authorList>
    </citation>
    <scope>NUCLEOTIDE SEQUENCE</scope>
    <source>
        <strain evidence="3">London</strain>
    </source>
</reference>
<dbReference type="AlphaFoldDB" id="T1JWT1"/>
<name>T1JWT1_TETUR</name>
<protein>
    <submittedName>
        <fullName evidence="2">Uncharacterized protein</fullName>
    </submittedName>
</protein>
<sequence>MTFNCKTKGIQFFMAYYPDQLASPSILLDSLSLSLIITVISTLDYITN</sequence>
<evidence type="ECO:0000313" key="3">
    <source>
        <dbReference type="Proteomes" id="UP000015104"/>
    </source>
</evidence>
<keyword evidence="1" id="KW-0472">Membrane</keyword>
<organism evidence="2 3">
    <name type="scientific">Tetranychus urticae</name>
    <name type="common">Two-spotted spider mite</name>
    <dbReference type="NCBI Taxonomy" id="32264"/>
    <lineage>
        <taxon>Eukaryota</taxon>
        <taxon>Metazoa</taxon>
        <taxon>Ecdysozoa</taxon>
        <taxon>Arthropoda</taxon>
        <taxon>Chelicerata</taxon>
        <taxon>Arachnida</taxon>
        <taxon>Acari</taxon>
        <taxon>Acariformes</taxon>
        <taxon>Trombidiformes</taxon>
        <taxon>Prostigmata</taxon>
        <taxon>Eleutherengona</taxon>
        <taxon>Raphignathae</taxon>
        <taxon>Tetranychoidea</taxon>
        <taxon>Tetranychidae</taxon>
        <taxon>Tetranychus</taxon>
    </lineage>
</organism>
<evidence type="ECO:0000313" key="2">
    <source>
        <dbReference type="EnsemblMetazoa" id="tetur02g09400.1"/>
    </source>
</evidence>
<evidence type="ECO:0000256" key="1">
    <source>
        <dbReference type="SAM" id="Phobius"/>
    </source>
</evidence>
<accession>T1JWT1</accession>
<dbReference type="Proteomes" id="UP000015104">
    <property type="component" value="Unassembled WGS sequence"/>
</dbReference>
<dbReference type="EnsemblMetazoa" id="tetur02g09400.1">
    <property type="protein sequence ID" value="tetur02g09400.1"/>
    <property type="gene ID" value="tetur02g09400"/>
</dbReference>
<reference evidence="2" key="2">
    <citation type="submission" date="2015-06" db="UniProtKB">
        <authorList>
            <consortium name="EnsemblMetazoa"/>
        </authorList>
    </citation>
    <scope>IDENTIFICATION</scope>
</reference>
<keyword evidence="1" id="KW-0812">Transmembrane</keyword>
<feature type="transmembrane region" description="Helical" evidence="1">
    <location>
        <begin position="26"/>
        <end position="46"/>
    </location>
</feature>